<feature type="domain" description="Cyclic nucleotide-binding" evidence="1">
    <location>
        <begin position="9"/>
        <end position="52"/>
    </location>
</feature>
<name>A0A327SFH1_9FLAO</name>
<accession>A0A327SFH1</accession>
<dbReference type="GO" id="GO:0005829">
    <property type="term" value="C:cytosol"/>
    <property type="evidence" value="ECO:0007669"/>
    <property type="project" value="TreeGrafter"/>
</dbReference>
<dbReference type="CDD" id="cd00038">
    <property type="entry name" value="CAP_ED"/>
    <property type="match status" value="1"/>
</dbReference>
<dbReference type="Gene3D" id="2.60.120.10">
    <property type="entry name" value="Jelly Rolls"/>
    <property type="match status" value="1"/>
</dbReference>
<dbReference type="PANTHER" id="PTHR24567">
    <property type="entry name" value="CRP FAMILY TRANSCRIPTIONAL REGULATORY PROTEIN"/>
    <property type="match status" value="1"/>
</dbReference>
<dbReference type="EMBL" id="QLLQ01000002">
    <property type="protein sequence ID" value="RAJ26684.1"/>
    <property type="molecule type" value="Genomic_DNA"/>
</dbReference>
<dbReference type="InterPro" id="IPR018490">
    <property type="entry name" value="cNMP-bd_dom_sf"/>
</dbReference>
<dbReference type="PROSITE" id="PS00888">
    <property type="entry name" value="CNMP_BINDING_1"/>
    <property type="match status" value="1"/>
</dbReference>
<organism evidence="2 3">
    <name type="scientific">Gelidibacter algens</name>
    <dbReference type="NCBI Taxonomy" id="49280"/>
    <lineage>
        <taxon>Bacteria</taxon>
        <taxon>Pseudomonadati</taxon>
        <taxon>Bacteroidota</taxon>
        <taxon>Flavobacteriia</taxon>
        <taxon>Flavobacteriales</taxon>
        <taxon>Flavobacteriaceae</taxon>
        <taxon>Gelidibacter</taxon>
    </lineage>
</organism>
<dbReference type="InterPro" id="IPR018488">
    <property type="entry name" value="cNMP-bd_CS"/>
</dbReference>
<dbReference type="Proteomes" id="UP000248987">
    <property type="component" value="Unassembled WGS sequence"/>
</dbReference>
<sequence>MNITDFLISLVPLKPDELTDILAHFKKQSLPKNQILVRQGEVCKSLYFVEQGMGRSYYLNENGKEITQWFFGVGKFMTSADSFFQQTPSLYNLEVLENSIVYCIPKEDLDLLFAKYHKMEKLGRLVTTEMLTKMVNKLNALQFQTAKERYDYMLAEFPDISHQVPLGHIASYLGMTQETLSRIRKGDARK</sequence>
<dbReference type="AlphaFoldDB" id="A0A327SFH1"/>
<dbReference type="SUPFAM" id="SSF51206">
    <property type="entry name" value="cAMP-binding domain-like"/>
    <property type="match status" value="1"/>
</dbReference>
<comment type="caution">
    <text evidence="2">The sequence shown here is derived from an EMBL/GenBank/DDBJ whole genome shotgun (WGS) entry which is preliminary data.</text>
</comment>
<evidence type="ECO:0000313" key="2">
    <source>
        <dbReference type="EMBL" id="RAJ26684.1"/>
    </source>
</evidence>
<evidence type="ECO:0000259" key="1">
    <source>
        <dbReference type="PROSITE" id="PS50042"/>
    </source>
</evidence>
<dbReference type="RefSeq" id="WP_111625763.1">
    <property type="nucleotide sequence ID" value="NZ_QLLQ01000002.1"/>
</dbReference>
<dbReference type="Pfam" id="PF00027">
    <property type="entry name" value="cNMP_binding"/>
    <property type="match status" value="1"/>
</dbReference>
<protein>
    <submittedName>
        <fullName evidence="2">CRP-like cAMP-binding protein</fullName>
    </submittedName>
</protein>
<dbReference type="GO" id="GO:0003700">
    <property type="term" value="F:DNA-binding transcription factor activity"/>
    <property type="evidence" value="ECO:0007669"/>
    <property type="project" value="TreeGrafter"/>
</dbReference>
<gene>
    <name evidence="2" type="ORF">LX77_00939</name>
</gene>
<proteinExistence type="predicted"/>
<dbReference type="PANTHER" id="PTHR24567:SF76">
    <property type="entry name" value="CYCLIC NUCLEOTIDE-BINDING DOMAIN PROTEIN"/>
    <property type="match status" value="1"/>
</dbReference>
<dbReference type="PROSITE" id="PS50042">
    <property type="entry name" value="CNMP_BINDING_3"/>
    <property type="match status" value="1"/>
</dbReference>
<dbReference type="InterPro" id="IPR014710">
    <property type="entry name" value="RmlC-like_jellyroll"/>
</dbReference>
<evidence type="ECO:0000313" key="3">
    <source>
        <dbReference type="Proteomes" id="UP000248987"/>
    </source>
</evidence>
<reference evidence="2 3" key="1">
    <citation type="submission" date="2018-06" db="EMBL/GenBank/DDBJ databases">
        <title>Genomic Encyclopedia of Archaeal and Bacterial Type Strains, Phase II (KMG-II): from individual species to whole genera.</title>
        <authorList>
            <person name="Goeker M."/>
        </authorList>
    </citation>
    <scope>NUCLEOTIDE SEQUENCE [LARGE SCALE GENOMIC DNA]</scope>
    <source>
        <strain evidence="2 3">DSM 12408</strain>
    </source>
</reference>
<dbReference type="InterPro" id="IPR050397">
    <property type="entry name" value="Env_Response_Regulators"/>
</dbReference>
<keyword evidence="3" id="KW-1185">Reference proteome</keyword>
<dbReference type="InterPro" id="IPR000595">
    <property type="entry name" value="cNMP-bd_dom"/>
</dbReference>